<dbReference type="AlphaFoldDB" id="A0A9R1VEH4"/>
<evidence type="ECO:0008006" key="3">
    <source>
        <dbReference type="Google" id="ProtNLM"/>
    </source>
</evidence>
<evidence type="ECO:0000313" key="2">
    <source>
        <dbReference type="Proteomes" id="UP000235145"/>
    </source>
</evidence>
<keyword evidence="2" id="KW-1185">Reference proteome</keyword>
<name>A0A9R1VEH4_LACSA</name>
<proteinExistence type="predicted"/>
<organism evidence="1 2">
    <name type="scientific">Lactuca sativa</name>
    <name type="common">Garden lettuce</name>
    <dbReference type="NCBI Taxonomy" id="4236"/>
    <lineage>
        <taxon>Eukaryota</taxon>
        <taxon>Viridiplantae</taxon>
        <taxon>Streptophyta</taxon>
        <taxon>Embryophyta</taxon>
        <taxon>Tracheophyta</taxon>
        <taxon>Spermatophyta</taxon>
        <taxon>Magnoliopsida</taxon>
        <taxon>eudicotyledons</taxon>
        <taxon>Gunneridae</taxon>
        <taxon>Pentapetalae</taxon>
        <taxon>asterids</taxon>
        <taxon>campanulids</taxon>
        <taxon>Asterales</taxon>
        <taxon>Asteraceae</taxon>
        <taxon>Cichorioideae</taxon>
        <taxon>Cichorieae</taxon>
        <taxon>Lactucinae</taxon>
        <taxon>Lactuca</taxon>
    </lineage>
</organism>
<protein>
    <recommendedName>
        <fullName evidence="3">Reverse transcriptase domain-containing protein</fullName>
    </recommendedName>
</protein>
<evidence type="ECO:0000313" key="1">
    <source>
        <dbReference type="EMBL" id="KAJ0204635.1"/>
    </source>
</evidence>
<sequence length="243" mass="28288">MQPLLYYLIPKIKHFLSLSDYRYINFNGCIYKVVAKTVANRLKLVISSVITKFQFCFTKGHNIVDRPFVGFERVFDSLNWTFVDDIVRQTGFSVAWRAWIRDYLSCRTSILINKAPTKGILCRKENKERRSPSISFSLSLSHSLTLISYLSLQWMLYIEHSYIFYGIITSNQGHAVSHIFYAEDDIFISEWCMSNFKNLARILHCFQLTSTLKSKDYGIGVNSFQLDPMAGILHYQTTSFLFT</sequence>
<gene>
    <name evidence="1" type="ORF">LSAT_V11C500247610</name>
</gene>
<dbReference type="Proteomes" id="UP000235145">
    <property type="component" value="Unassembled WGS sequence"/>
</dbReference>
<accession>A0A9R1VEH4</accession>
<comment type="caution">
    <text evidence="1">The sequence shown here is derived from an EMBL/GenBank/DDBJ whole genome shotgun (WGS) entry which is preliminary data.</text>
</comment>
<dbReference type="EMBL" id="NBSK02000005">
    <property type="protein sequence ID" value="KAJ0204635.1"/>
    <property type="molecule type" value="Genomic_DNA"/>
</dbReference>
<reference evidence="1 2" key="1">
    <citation type="journal article" date="2017" name="Nat. Commun.">
        <title>Genome assembly with in vitro proximity ligation data and whole-genome triplication in lettuce.</title>
        <authorList>
            <person name="Reyes-Chin-Wo S."/>
            <person name="Wang Z."/>
            <person name="Yang X."/>
            <person name="Kozik A."/>
            <person name="Arikit S."/>
            <person name="Song C."/>
            <person name="Xia L."/>
            <person name="Froenicke L."/>
            <person name="Lavelle D.O."/>
            <person name="Truco M.J."/>
            <person name="Xia R."/>
            <person name="Zhu S."/>
            <person name="Xu C."/>
            <person name="Xu H."/>
            <person name="Xu X."/>
            <person name="Cox K."/>
            <person name="Korf I."/>
            <person name="Meyers B.C."/>
            <person name="Michelmore R.W."/>
        </authorList>
    </citation>
    <scope>NUCLEOTIDE SEQUENCE [LARGE SCALE GENOMIC DNA]</scope>
    <source>
        <strain evidence="2">cv. Salinas</strain>
        <tissue evidence="1">Seedlings</tissue>
    </source>
</reference>